<dbReference type="AlphaFoldDB" id="A0A936ZM98"/>
<keyword evidence="2" id="KW-0732">Signal</keyword>
<name>A0A936ZM98_9BURK</name>
<dbReference type="Proteomes" id="UP000613011">
    <property type="component" value="Unassembled WGS sequence"/>
</dbReference>
<feature type="chain" id="PRO_5037849679" description="Secreted protein" evidence="2">
    <location>
        <begin position="20"/>
        <end position="201"/>
    </location>
</feature>
<feature type="signal peptide" evidence="2">
    <location>
        <begin position="1"/>
        <end position="19"/>
    </location>
</feature>
<keyword evidence="4" id="KW-1185">Reference proteome</keyword>
<feature type="region of interest" description="Disordered" evidence="1">
    <location>
        <begin position="24"/>
        <end position="47"/>
    </location>
</feature>
<dbReference type="EMBL" id="JAEQNA010000001">
    <property type="protein sequence ID" value="MBL0419875.1"/>
    <property type="molecule type" value="Genomic_DNA"/>
</dbReference>
<dbReference type="RefSeq" id="WP_201682875.1">
    <property type="nucleotide sequence ID" value="NZ_JAEQNA010000001.1"/>
</dbReference>
<accession>A0A936ZM98</accession>
<evidence type="ECO:0008006" key="5">
    <source>
        <dbReference type="Google" id="ProtNLM"/>
    </source>
</evidence>
<proteinExistence type="predicted"/>
<comment type="caution">
    <text evidence="3">The sequence shown here is derived from an EMBL/GenBank/DDBJ whole genome shotgun (WGS) entry which is preliminary data.</text>
</comment>
<evidence type="ECO:0000313" key="3">
    <source>
        <dbReference type="EMBL" id="MBL0419875.1"/>
    </source>
</evidence>
<protein>
    <recommendedName>
        <fullName evidence="5">Secreted protein</fullName>
    </recommendedName>
</protein>
<gene>
    <name evidence="3" type="ORF">JI739_05905</name>
</gene>
<organism evidence="3 4">
    <name type="scientific">Ramlibacter aurantiacus</name>
    <dbReference type="NCBI Taxonomy" id="2801330"/>
    <lineage>
        <taxon>Bacteria</taxon>
        <taxon>Pseudomonadati</taxon>
        <taxon>Pseudomonadota</taxon>
        <taxon>Betaproteobacteria</taxon>
        <taxon>Burkholderiales</taxon>
        <taxon>Comamonadaceae</taxon>
        <taxon>Ramlibacter</taxon>
    </lineage>
</organism>
<reference evidence="3" key="1">
    <citation type="submission" date="2021-01" db="EMBL/GenBank/DDBJ databases">
        <title>Ramlibacter sp. strain AW1 16S ribosomal RNA gene Genome sequencing and assembly.</title>
        <authorList>
            <person name="Kang M."/>
        </authorList>
    </citation>
    <scope>NUCLEOTIDE SEQUENCE</scope>
    <source>
        <strain evidence="3">AW1</strain>
    </source>
</reference>
<feature type="compositionally biased region" description="Low complexity" evidence="1">
    <location>
        <begin position="24"/>
        <end position="41"/>
    </location>
</feature>
<sequence length="201" mass="21539">MNKLLLSACALFAALAVHAPSPATAPAAADKAPAKAQAAKPAKADDRQLIQSAERAAPRQVAQGATVVAVEADGKMRTLRQGKNGFTCMPDNPATPGPDPMCMDKAAMEWAQAWMEKKPPPAGKVGFMYMLEGGTDASNTDPHAQKPTADNNWVKTGPHVMIVGAEPSFYEMYPKDAKPDTRVPYVMWPGTPYQHLMIPVR</sequence>
<evidence type="ECO:0000256" key="1">
    <source>
        <dbReference type="SAM" id="MobiDB-lite"/>
    </source>
</evidence>
<evidence type="ECO:0000256" key="2">
    <source>
        <dbReference type="SAM" id="SignalP"/>
    </source>
</evidence>
<evidence type="ECO:0000313" key="4">
    <source>
        <dbReference type="Proteomes" id="UP000613011"/>
    </source>
</evidence>